<dbReference type="SUPFAM" id="SSF56524">
    <property type="entry name" value="Oxidoreductase molybdopterin-binding domain"/>
    <property type="match status" value="1"/>
</dbReference>
<feature type="region of interest" description="Disordered" evidence="10">
    <location>
        <begin position="501"/>
        <end position="528"/>
    </location>
</feature>
<comment type="catalytic activity">
    <reaction evidence="9">
        <text>nitrite + NADP(+) + H2O = nitrate + NADPH + H(+)</text>
        <dbReference type="Rhea" id="RHEA:19061"/>
        <dbReference type="ChEBI" id="CHEBI:15377"/>
        <dbReference type="ChEBI" id="CHEBI:15378"/>
        <dbReference type="ChEBI" id="CHEBI:16301"/>
        <dbReference type="ChEBI" id="CHEBI:17632"/>
        <dbReference type="ChEBI" id="CHEBI:57783"/>
        <dbReference type="ChEBI" id="CHEBI:58349"/>
        <dbReference type="EC" id="1.7.1.3"/>
    </reaction>
</comment>
<keyword evidence="7" id="KW-0560">Oxidoreductase</keyword>
<dbReference type="InterPro" id="IPR036400">
    <property type="entry name" value="Cyt_B5-like_heme/steroid_sf"/>
</dbReference>
<dbReference type="Gene3D" id="2.60.40.650">
    <property type="match status" value="1"/>
</dbReference>
<keyword evidence="5" id="KW-0349">Heme</keyword>
<dbReference type="SMART" id="SM01117">
    <property type="entry name" value="Cyt-b5"/>
    <property type="match status" value="1"/>
</dbReference>
<dbReference type="EMBL" id="JADGIZ020000032">
    <property type="protein sequence ID" value="KAL2914519.1"/>
    <property type="molecule type" value="Genomic_DNA"/>
</dbReference>
<keyword evidence="8" id="KW-0408">Iron</keyword>
<dbReference type="Proteomes" id="UP001527925">
    <property type="component" value="Unassembled WGS sequence"/>
</dbReference>
<dbReference type="PRINTS" id="PR00363">
    <property type="entry name" value="CYTOCHROMEB5"/>
</dbReference>
<dbReference type="Gene3D" id="3.90.420.10">
    <property type="entry name" value="Oxidoreductase, molybdopterin-binding domain"/>
    <property type="match status" value="1"/>
</dbReference>
<dbReference type="InterPro" id="IPR008335">
    <property type="entry name" value="Mopterin_OxRdtase_euk"/>
</dbReference>
<dbReference type="Pfam" id="PF00173">
    <property type="entry name" value="Cyt-b5"/>
    <property type="match status" value="1"/>
</dbReference>
<comment type="cofactor">
    <cofactor evidence="1">
        <name>Mo-molybdopterin</name>
        <dbReference type="ChEBI" id="CHEBI:71302"/>
    </cofactor>
</comment>
<comment type="caution">
    <text evidence="12">The sequence shown here is derived from an EMBL/GenBank/DDBJ whole genome shotgun (WGS) entry which is preliminary data.</text>
</comment>
<dbReference type="PANTHER" id="PTHR19372:SF7">
    <property type="entry name" value="SULFITE OXIDASE, MITOCHONDRIAL"/>
    <property type="match status" value="1"/>
</dbReference>
<evidence type="ECO:0000256" key="9">
    <source>
        <dbReference type="ARBA" id="ARBA00049155"/>
    </source>
</evidence>
<dbReference type="PRINTS" id="PR00407">
    <property type="entry name" value="EUMOPTERIN"/>
</dbReference>
<dbReference type="InterPro" id="IPR018506">
    <property type="entry name" value="Cyt_B5_heme-BS"/>
</dbReference>
<keyword evidence="6" id="KW-0479">Metal-binding</keyword>
<dbReference type="InterPro" id="IPR036374">
    <property type="entry name" value="OxRdtase_Mopterin-bd_sf"/>
</dbReference>
<dbReference type="SUPFAM" id="SSF55856">
    <property type="entry name" value="Cytochrome b5-like heme/steroid binding domain"/>
    <property type="match status" value="1"/>
</dbReference>
<name>A0ABR4N4X8_9FUNG</name>
<dbReference type="PROSITE" id="PS00191">
    <property type="entry name" value="CYTOCHROME_B5_1"/>
    <property type="match status" value="1"/>
</dbReference>
<dbReference type="InterPro" id="IPR000572">
    <property type="entry name" value="OxRdtase_Mopterin-bd_dom"/>
</dbReference>
<proteinExistence type="predicted"/>
<feature type="compositionally biased region" description="Low complexity" evidence="10">
    <location>
        <begin position="514"/>
        <end position="528"/>
    </location>
</feature>
<keyword evidence="13" id="KW-1185">Reference proteome</keyword>
<dbReference type="PROSITE" id="PS50255">
    <property type="entry name" value="CYTOCHROME_B5_2"/>
    <property type="match status" value="1"/>
</dbReference>
<protein>
    <recommendedName>
        <fullName evidence="3">Nitrate reductase [NADPH]</fullName>
        <ecNumber evidence="2">1.7.1.3</ecNumber>
    </recommendedName>
</protein>
<gene>
    <name evidence="12" type="ORF">HK105_205868</name>
</gene>
<evidence type="ECO:0000256" key="7">
    <source>
        <dbReference type="ARBA" id="ARBA00023002"/>
    </source>
</evidence>
<feature type="domain" description="Cytochrome b5 heme-binding" evidence="11">
    <location>
        <begin position="8"/>
        <end position="86"/>
    </location>
</feature>
<accession>A0ABR4N4X8</accession>
<evidence type="ECO:0000256" key="2">
    <source>
        <dbReference type="ARBA" id="ARBA00012673"/>
    </source>
</evidence>
<dbReference type="Gene3D" id="3.10.120.10">
    <property type="entry name" value="Cytochrome b5-like heme/steroid binding domain"/>
    <property type="match status" value="1"/>
</dbReference>
<evidence type="ECO:0000256" key="1">
    <source>
        <dbReference type="ARBA" id="ARBA00001924"/>
    </source>
</evidence>
<dbReference type="Pfam" id="PF00174">
    <property type="entry name" value="Oxidored_molyb"/>
    <property type="match status" value="1"/>
</dbReference>
<evidence type="ECO:0000313" key="13">
    <source>
        <dbReference type="Proteomes" id="UP001527925"/>
    </source>
</evidence>
<evidence type="ECO:0000256" key="6">
    <source>
        <dbReference type="ARBA" id="ARBA00022723"/>
    </source>
</evidence>
<evidence type="ECO:0000256" key="8">
    <source>
        <dbReference type="ARBA" id="ARBA00023004"/>
    </source>
</evidence>
<evidence type="ECO:0000256" key="10">
    <source>
        <dbReference type="SAM" id="MobiDB-lite"/>
    </source>
</evidence>
<sequence>MWVSPNGRPLYTRAEVAEHATPEKRIWVTYGDGVYDVTDFVAIHPGGERIMLAAGRAVDPFWAVFSVHGTPETRELIEQYRIGDLVPRESDPSAAEMDSRGTGLEMLFANEPERHPSLRVRAARPCNAEAAPESLLPYVTPNELFFVRNHLPVPVIDADTFELAVEGPGIPDDFRVSVTDLKTKFPPTSVMVTLQCAGNRRAEMHAVKPVKGLQWESGAVSNAVWTGVRLRDLLAAAGYTLPDLSSAELPDGVAHVHFDGAEGYGASIPAEKALDPRGDVLIAYEMNGEPIPRDHGFPLRAVVPGHVAARSVKWLSRIALSDDESPSHWQQRDYKGFSPSATLETSDYSRAQSIQELPVQSAIVFPRPGDAVVPDKDGCVPVRGYAVSGGGRAIYRVDVSPDGGKSWIDADIVRAPDQPYGRHWAWTQWEARVPVAAAISASLSPSAAAGSSAASDAEPVGKITLVCKAVDSSYNSQPETFEGIYNVRGVLVGAWSRVPVQVKPPSEGTASGTQQHQQQHQQQHPPQR</sequence>
<evidence type="ECO:0000256" key="5">
    <source>
        <dbReference type="ARBA" id="ARBA00022617"/>
    </source>
</evidence>
<evidence type="ECO:0000313" key="12">
    <source>
        <dbReference type="EMBL" id="KAL2914519.1"/>
    </source>
</evidence>
<dbReference type="EC" id="1.7.1.3" evidence="2"/>
<reference evidence="12 13" key="1">
    <citation type="submission" date="2023-09" db="EMBL/GenBank/DDBJ databases">
        <title>Pangenome analysis of Batrachochytrium dendrobatidis and related Chytrids.</title>
        <authorList>
            <person name="Yacoub M.N."/>
            <person name="Stajich J.E."/>
            <person name="James T.Y."/>
        </authorList>
    </citation>
    <scope>NUCLEOTIDE SEQUENCE [LARGE SCALE GENOMIC DNA]</scope>
    <source>
        <strain evidence="12 13">JEL0888</strain>
    </source>
</reference>
<dbReference type="InterPro" id="IPR014756">
    <property type="entry name" value="Ig_E-set"/>
</dbReference>
<keyword evidence="4" id="KW-0500">Molybdenum</keyword>
<dbReference type="InterPro" id="IPR005066">
    <property type="entry name" value="MoCF_OxRdtse_dimer"/>
</dbReference>
<dbReference type="PANTHER" id="PTHR19372">
    <property type="entry name" value="SULFITE REDUCTASE"/>
    <property type="match status" value="1"/>
</dbReference>
<organism evidence="12 13">
    <name type="scientific">Polyrhizophydium stewartii</name>
    <dbReference type="NCBI Taxonomy" id="2732419"/>
    <lineage>
        <taxon>Eukaryota</taxon>
        <taxon>Fungi</taxon>
        <taxon>Fungi incertae sedis</taxon>
        <taxon>Chytridiomycota</taxon>
        <taxon>Chytridiomycota incertae sedis</taxon>
        <taxon>Chytridiomycetes</taxon>
        <taxon>Rhizophydiales</taxon>
        <taxon>Rhizophydiales incertae sedis</taxon>
        <taxon>Polyrhizophydium</taxon>
    </lineage>
</organism>
<evidence type="ECO:0000256" key="3">
    <source>
        <dbReference type="ARBA" id="ARBA00015499"/>
    </source>
</evidence>
<dbReference type="InterPro" id="IPR001199">
    <property type="entry name" value="Cyt_B5-like_heme/steroid-bd"/>
</dbReference>
<evidence type="ECO:0000259" key="11">
    <source>
        <dbReference type="PROSITE" id="PS50255"/>
    </source>
</evidence>
<evidence type="ECO:0000256" key="4">
    <source>
        <dbReference type="ARBA" id="ARBA00022505"/>
    </source>
</evidence>
<dbReference type="SUPFAM" id="SSF81296">
    <property type="entry name" value="E set domains"/>
    <property type="match status" value="1"/>
</dbReference>
<dbReference type="Pfam" id="PF03404">
    <property type="entry name" value="Mo-co_dimer"/>
    <property type="match status" value="1"/>
</dbReference>